<protein>
    <submittedName>
        <fullName evidence="4">DUF4430 domain-containing protein</fullName>
    </submittedName>
</protein>
<keyword evidence="2" id="KW-0732">Signal</keyword>
<feature type="chain" id="PRO_5027052921" evidence="2">
    <location>
        <begin position="32"/>
        <end position="1208"/>
    </location>
</feature>
<keyword evidence="1" id="KW-0677">Repeat</keyword>
<dbReference type="InterPro" id="IPR027954">
    <property type="entry name" value="Transcobalamin-like_C"/>
</dbReference>
<proteinExistence type="predicted"/>
<dbReference type="Pfam" id="PF14478">
    <property type="entry name" value="DUF4430"/>
    <property type="match status" value="1"/>
</dbReference>
<evidence type="ECO:0000259" key="3">
    <source>
        <dbReference type="PROSITE" id="PS51272"/>
    </source>
</evidence>
<gene>
    <name evidence="4" type="ORF">Ami3637_02395</name>
</gene>
<dbReference type="KEGG" id="amic:Ami3637_02395"/>
<name>A0A6P1MIF7_9FIRM</name>
<evidence type="ECO:0000256" key="1">
    <source>
        <dbReference type="ARBA" id="ARBA00022737"/>
    </source>
</evidence>
<dbReference type="PROSITE" id="PS51272">
    <property type="entry name" value="SLH"/>
    <property type="match status" value="3"/>
</dbReference>
<dbReference type="Pfam" id="PF00395">
    <property type="entry name" value="SLH"/>
    <property type="match status" value="3"/>
</dbReference>
<dbReference type="Pfam" id="PF20578">
    <property type="entry name" value="aBig_2"/>
    <property type="match status" value="1"/>
</dbReference>
<evidence type="ECO:0000313" key="5">
    <source>
        <dbReference type="Proteomes" id="UP000463883"/>
    </source>
</evidence>
<dbReference type="RefSeq" id="WP_162361161.1">
    <property type="nucleotide sequence ID" value="NZ_CP047591.1"/>
</dbReference>
<sequence length="1208" mass="132862">MKKTNKLLKRAMSFLLILIMTFTTIPMTAFADSADLITVYVTISAEGQLQFSKDSETGMVRVPITVSKGATAFDALVAAHNKYYEGDYVASEDKVFSRFWGNNTMDIGYFVNGKMVLNRQNPVFEGDDIEGTIYNDYLTDIYARFDKQNVTVDKNSELSLTLKYNDIINGPNGMMNKETVNKPLAQAKILIGDLSTANIPANESAEWITDKDGKITISFENPGVYYVSAQKEGVNIIPPICKVIVTDPVSNEDKEEYVREDKEKLTFSNFGGENTSIDDIDKNLNLPANGKSGNTTITWTSNDQSTISNDGTVTQTIGEKKTVKLTANIAYGSVSDTKSFNITVKAAKDPKIVKDEAQMKEIKDKIASVYAAKNSEWWGSSATWWQAVGMSAYKNTSSDTIKVVSPDAKQAFINKTVSDITTLDKKASVNANKFANAINGMSAFGCDPTALWTVNKTKIDAVSQLKNIKLEDAKQGWYSTIAPYVLLSLNQGNYNTDDLKIIYINYLIDQLKNADWSWGVDTPAMVLQGLAPYYNREDVKPEIDKIILALSEKQDINGSYGNPYSDASIIITLAQLGINPDTDSRFIKNGKSVVDGLLSYKLDSNDGFYVTEGKYDEYATVQGFLALIAASEVMENGQPYNVYDFSKIAKTDAYANGTGGKEETPKDPVSDKEINVSFILKSDAGTWIPKTTTTVKSDATVYHAFTKVLNEKGFNYIISNKNYVSSITNPSGKCLSEFDKGKNSGWLYSVNGKVPANALTKCNLYDGDNIVWYYTTDWTKDPDAVEAAGGKSAIKALEETEKDKATGKTEVQATTDKDGKALAEVKTKDISDAIEAVVKASEKSGSTAKKEVKIVVKADDKAKEVETKLPKDSMVELNKKVDVVTVQTPLADIVFDKQNLELMSKNINGDAKLSVRKIDIAKEGNISEESKSKIKEKVGNRPIFDFNLTVGDKKISNFANNVQVSIPYTAAESENVNGIVVYYINDSGNLQTVKDCKYDSKTKILTFSTNHFSNYAVGYNNISFDDISKHWAKDQIVYLAARDVVKGVNNAGFAPNDKVTRAEFVQILANLSGADLSKYDDSKFKDAKKGVWFANSAAWAAETGLVTGNSNNDGTVSFNPNESITRQDMAVILSRYMTKIEQKKLSEVNKEVKFSDKDQIGSYAESAVAELQKAGIISGKTAYNFAPKENATRAECSKMISVLMQNYL</sequence>
<feature type="signal peptide" evidence="2">
    <location>
        <begin position="1"/>
        <end position="31"/>
    </location>
</feature>
<dbReference type="Proteomes" id="UP000463883">
    <property type="component" value="Chromosome"/>
</dbReference>
<dbReference type="Gene3D" id="1.50.10.20">
    <property type="match status" value="1"/>
</dbReference>
<evidence type="ECO:0000256" key="2">
    <source>
        <dbReference type="SAM" id="SignalP"/>
    </source>
</evidence>
<feature type="domain" description="SLH" evidence="3">
    <location>
        <begin position="1151"/>
        <end position="1208"/>
    </location>
</feature>
<feature type="domain" description="SLH" evidence="3">
    <location>
        <begin position="1080"/>
        <end position="1147"/>
    </location>
</feature>
<dbReference type="SUPFAM" id="SSF48239">
    <property type="entry name" value="Terpenoid cyclases/Protein prenyltransferases"/>
    <property type="match status" value="1"/>
</dbReference>
<dbReference type="Gene3D" id="2.170.130.30">
    <property type="match status" value="1"/>
</dbReference>
<keyword evidence="5" id="KW-1185">Reference proteome</keyword>
<organism evidence="4 5">
    <name type="scientific">Aminipila terrae</name>
    <dbReference type="NCBI Taxonomy" id="2697030"/>
    <lineage>
        <taxon>Bacteria</taxon>
        <taxon>Bacillati</taxon>
        <taxon>Bacillota</taxon>
        <taxon>Clostridia</taxon>
        <taxon>Peptostreptococcales</taxon>
        <taxon>Anaerovoracaceae</taxon>
        <taxon>Aminipila</taxon>
    </lineage>
</organism>
<dbReference type="InterPro" id="IPR008930">
    <property type="entry name" value="Terpenoid_cyclase/PrenylTrfase"/>
</dbReference>
<feature type="domain" description="SLH" evidence="3">
    <location>
        <begin position="1019"/>
        <end position="1079"/>
    </location>
</feature>
<evidence type="ECO:0000313" key="4">
    <source>
        <dbReference type="EMBL" id="QHI71386.1"/>
    </source>
</evidence>
<reference evidence="4 5" key="1">
    <citation type="submission" date="2020-01" db="EMBL/GenBank/DDBJ databases">
        <title>Genomic analysis of Aminipila sp. CBA3637.</title>
        <authorList>
            <person name="Kim Y.B."/>
            <person name="Roh S.W."/>
        </authorList>
    </citation>
    <scope>NUCLEOTIDE SEQUENCE [LARGE SCALE GENOMIC DNA]</scope>
    <source>
        <strain evidence="4 5">CBA3637</strain>
    </source>
</reference>
<dbReference type="InterPro" id="IPR046780">
    <property type="entry name" value="aBig_2"/>
</dbReference>
<accession>A0A6P1MIF7</accession>
<dbReference type="EMBL" id="CP047591">
    <property type="protein sequence ID" value="QHI71386.1"/>
    <property type="molecule type" value="Genomic_DNA"/>
</dbReference>
<dbReference type="InterPro" id="IPR001119">
    <property type="entry name" value="SLH_dom"/>
</dbReference>
<dbReference type="AlphaFoldDB" id="A0A6P1MIF7"/>